<dbReference type="AlphaFoldDB" id="A0A9X2GJM6"/>
<accession>A0A9X2GJM6</accession>
<dbReference type="RefSeq" id="WP_253743710.1">
    <property type="nucleotide sequence ID" value="NZ_BAABKA010000100.1"/>
</dbReference>
<name>A0A9X2GJM6_9ACTN</name>
<proteinExistence type="predicted"/>
<dbReference type="EMBL" id="JAMZEB010000002">
    <property type="protein sequence ID" value="MCP2356656.1"/>
    <property type="molecule type" value="Genomic_DNA"/>
</dbReference>
<organism evidence="1 2">
    <name type="scientific">Nonomuraea thailandensis</name>
    <dbReference type="NCBI Taxonomy" id="1188745"/>
    <lineage>
        <taxon>Bacteria</taxon>
        <taxon>Bacillati</taxon>
        <taxon>Actinomycetota</taxon>
        <taxon>Actinomycetes</taxon>
        <taxon>Streptosporangiales</taxon>
        <taxon>Streptosporangiaceae</taxon>
        <taxon>Nonomuraea</taxon>
    </lineage>
</organism>
<gene>
    <name evidence="1" type="ORF">HD597_003676</name>
</gene>
<comment type="caution">
    <text evidence="1">The sequence shown here is derived from an EMBL/GenBank/DDBJ whole genome shotgun (WGS) entry which is preliminary data.</text>
</comment>
<evidence type="ECO:0000313" key="2">
    <source>
        <dbReference type="Proteomes" id="UP001139648"/>
    </source>
</evidence>
<evidence type="ECO:0008006" key="3">
    <source>
        <dbReference type="Google" id="ProtNLM"/>
    </source>
</evidence>
<dbReference type="Proteomes" id="UP001139648">
    <property type="component" value="Unassembled WGS sequence"/>
</dbReference>
<dbReference type="NCBIfam" id="NF033521">
    <property type="entry name" value="lasso_leader_L3"/>
    <property type="match status" value="1"/>
</dbReference>
<reference evidence="1" key="1">
    <citation type="submission" date="2022-06" db="EMBL/GenBank/DDBJ databases">
        <title>Sequencing the genomes of 1000 actinobacteria strains.</title>
        <authorList>
            <person name="Klenk H.-P."/>
        </authorList>
    </citation>
    <scope>NUCLEOTIDE SEQUENCE</scope>
    <source>
        <strain evidence="1">DSM 46694</strain>
    </source>
</reference>
<evidence type="ECO:0000313" key="1">
    <source>
        <dbReference type="EMBL" id="MCP2356656.1"/>
    </source>
</evidence>
<keyword evidence="2" id="KW-1185">Reference proteome</keyword>
<sequence length="37" mass="4072">MVGNESYEPPRMLDLGSFAELTCGSAGPYVDAFYYYG</sequence>
<protein>
    <recommendedName>
        <fullName evidence="3">Lasso RiPP family leader peptide-containing protein</fullName>
    </recommendedName>
</protein>